<dbReference type="InterPro" id="IPR026960">
    <property type="entry name" value="RVT-Znf"/>
</dbReference>
<evidence type="ECO:0000259" key="3">
    <source>
        <dbReference type="Pfam" id="PF13966"/>
    </source>
</evidence>
<evidence type="ECO:0000313" key="4">
    <source>
        <dbReference type="EMBL" id="GMI69854.1"/>
    </source>
</evidence>
<name>A0A9W7H2F2_HIBTR</name>
<evidence type="ECO:0000313" key="5">
    <source>
        <dbReference type="Proteomes" id="UP001165190"/>
    </source>
</evidence>
<organism evidence="4 5">
    <name type="scientific">Hibiscus trionum</name>
    <name type="common">Flower of an hour</name>
    <dbReference type="NCBI Taxonomy" id="183268"/>
    <lineage>
        <taxon>Eukaryota</taxon>
        <taxon>Viridiplantae</taxon>
        <taxon>Streptophyta</taxon>
        <taxon>Embryophyta</taxon>
        <taxon>Tracheophyta</taxon>
        <taxon>Spermatophyta</taxon>
        <taxon>Magnoliopsida</taxon>
        <taxon>eudicotyledons</taxon>
        <taxon>Gunneridae</taxon>
        <taxon>Pentapetalae</taxon>
        <taxon>rosids</taxon>
        <taxon>malvids</taxon>
        <taxon>Malvales</taxon>
        <taxon>Malvaceae</taxon>
        <taxon>Malvoideae</taxon>
        <taxon>Hibiscus</taxon>
    </lineage>
</organism>
<comment type="caution">
    <text evidence="4">The sequence shown here is derived from an EMBL/GenBank/DDBJ whole genome shotgun (WGS) entry which is preliminary data.</text>
</comment>
<protein>
    <recommendedName>
        <fullName evidence="6">RNase H type-1 domain-containing protein</fullName>
    </recommendedName>
</protein>
<proteinExistence type="predicted"/>
<dbReference type="OrthoDB" id="1436539at2759"/>
<dbReference type="GO" id="GO:0003676">
    <property type="term" value="F:nucleic acid binding"/>
    <property type="evidence" value="ECO:0007669"/>
    <property type="project" value="InterPro"/>
</dbReference>
<dbReference type="PANTHER" id="PTHR33116:SF86">
    <property type="entry name" value="REVERSE TRANSCRIPTASE DOMAIN-CONTAINING PROTEIN"/>
    <property type="match status" value="1"/>
</dbReference>
<reference evidence="4" key="1">
    <citation type="submission" date="2023-05" db="EMBL/GenBank/DDBJ databases">
        <title>Genome and transcriptome analyses reveal genes involved in the formation of fine ridges on petal epidermal cells in Hibiscus trionum.</title>
        <authorList>
            <person name="Koshimizu S."/>
            <person name="Masuda S."/>
            <person name="Ishii T."/>
            <person name="Shirasu K."/>
            <person name="Hoshino A."/>
            <person name="Arita M."/>
        </authorList>
    </citation>
    <scope>NUCLEOTIDE SEQUENCE</scope>
    <source>
        <strain evidence="4">Hamamatsu line</strain>
    </source>
</reference>
<gene>
    <name evidence="4" type="ORF">HRI_000654700</name>
</gene>
<dbReference type="InterPro" id="IPR002156">
    <property type="entry name" value="RNaseH_domain"/>
</dbReference>
<dbReference type="Gene3D" id="3.60.10.10">
    <property type="entry name" value="Endonuclease/exonuclease/phosphatase"/>
    <property type="match status" value="1"/>
</dbReference>
<dbReference type="Pfam" id="PF03372">
    <property type="entry name" value="Exo_endo_phos"/>
    <property type="match status" value="1"/>
</dbReference>
<sequence length="1045" mass="117284">MRILCWNCQGLGQAPVVQHFRDYVQQSNPDVIFLCETKINNASCSRLCLSLGMLEVIAIPPTDGCSDIALFISNNINITLISYSSRYIHTQIISNDRTLFFTGMHGYSETSQKYKTWEIIDSLHINNNNIPWLLGGDFNEILSDSEKQSGSRRARSQINNFRHCLSRNNLFYYKPTSGWFTWTKVGPLTPTIHERLDRFIPNSACQDLFPSYRITTDYVAKSDHCFLLLDTSPAAVSPLQRLPNTFRFENCWANNENNISTIKRTWANTSGTAIEKIKAIDLMSIASSYFQNLFTSSNPQISDNILDKIMPSITQSMNDTLLRSFTKEEILHAFLDFDPRKAPGLSAYLSAAQQTNILPGLGACKYGPRVNHLLFADDCMVFINNTPTEATHLKRALQTYAAASGQAVNFEKSTIFYNPRTPSSTRTAINSLLQVREVSNPGVYLGVPLLIGKNKTESLGFVRDKVHDRLSSWDKHLLSFSGREIFIKAVLQSLPQYVMSCYLLPQNIIDDMTSAIRQYWWTGKSNKKGWHMLPWNHVCLPKAAGGMWFKDLHDFNVALLGKQLWRLICEPDSLLGQIYRAKYFPSGNILDASRPNRGSFAWQGMYNALQRLFPGFLHRPGINSNIRVHKDIWGGPSPITLTGDYEISDEVHIRCRDFMLRNQTAWDPEKIRSYFNPTDATAILRIPIINDHRDFILWSPNDSGIYSVRSGYLFLQCSTYPHTSPTRFWKFLSKVKALPKVKTFGWRMASDALPVGSKMQVFSPTSGPCPICGAHSESILHALRDCAGASEALQLSGIPITLSRSLAITPLQWLEETAHLLSSDKFGLFLTTIWNVWNRRNDWVHNHHLQPPWLIAVNSISLHDDFCNASSSSTPTPSILSPPCWNPPPPNHIKINVDGAFNPSTRAAVVGAVARDSTGAVVGGLAFPLGSCLDAVTCEGESLLAGITFTRSQGWNRILLETDCVSLANRINNPGLNLSTLEPLLHQIRESLHAFDSSSVSFVRREANHVAHIFATYSLSSMSSMSFNFDIPTCINHLVSNFSMI</sequence>
<dbReference type="InterPro" id="IPR012337">
    <property type="entry name" value="RNaseH-like_sf"/>
</dbReference>
<dbReference type="PANTHER" id="PTHR33116">
    <property type="entry name" value="REVERSE TRANSCRIPTASE ZINC-BINDING DOMAIN-CONTAINING PROTEIN-RELATED-RELATED"/>
    <property type="match status" value="1"/>
</dbReference>
<dbReference type="EMBL" id="BSYR01000007">
    <property type="protein sequence ID" value="GMI69854.1"/>
    <property type="molecule type" value="Genomic_DNA"/>
</dbReference>
<keyword evidence="5" id="KW-1185">Reference proteome</keyword>
<feature type="domain" description="Reverse transcriptase zinc-binding" evidence="3">
    <location>
        <begin position="706"/>
        <end position="789"/>
    </location>
</feature>
<feature type="domain" description="RNase H type-1" evidence="2">
    <location>
        <begin position="896"/>
        <end position="1017"/>
    </location>
</feature>
<dbReference type="Proteomes" id="UP001165190">
    <property type="component" value="Unassembled WGS sequence"/>
</dbReference>
<dbReference type="Pfam" id="PF13456">
    <property type="entry name" value="RVT_3"/>
    <property type="match status" value="1"/>
</dbReference>
<dbReference type="SUPFAM" id="SSF53098">
    <property type="entry name" value="Ribonuclease H-like"/>
    <property type="match status" value="1"/>
</dbReference>
<dbReference type="InterPro" id="IPR005135">
    <property type="entry name" value="Endo/exonuclease/phosphatase"/>
</dbReference>
<dbReference type="InterPro" id="IPR036691">
    <property type="entry name" value="Endo/exonu/phosph_ase_sf"/>
</dbReference>
<dbReference type="Pfam" id="PF13966">
    <property type="entry name" value="zf-RVT"/>
    <property type="match status" value="1"/>
</dbReference>
<dbReference type="SUPFAM" id="SSF56219">
    <property type="entry name" value="DNase I-like"/>
    <property type="match status" value="1"/>
</dbReference>
<evidence type="ECO:0008006" key="6">
    <source>
        <dbReference type="Google" id="ProtNLM"/>
    </source>
</evidence>
<accession>A0A9W7H2F2</accession>
<evidence type="ECO:0000259" key="2">
    <source>
        <dbReference type="Pfam" id="PF13456"/>
    </source>
</evidence>
<evidence type="ECO:0000259" key="1">
    <source>
        <dbReference type="Pfam" id="PF03372"/>
    </source>
</evidence>
<dbReference type="Gene3D" id="3.30.420.10">
    <property type="entry name" value="Ribonuclease H-like superfamily/Ribonuclease H"/>
    <property type="match status" value="1"/>
</dbReference>
<dbReference type="AlphaFoldDB" id="A0A9W7H2F2"/>
<dbReference type="GO" id="GO:0004523">
    <property type="term" value="F:RNA-DNA hybrid ribonuclease activity"/>
    <property type="evidence" value="ECO:0007669"/>
    <property type="project" value="InterPro"/>
</dbReference>
<dbReference type="InterPro" id="IPR036397">
    <property type="entry name" value="RNaseH_sf"/>
</dbReference>
<feature type="domain" description="Endonuclease/exonuclease/phosphatase" evidence="1">
    <location>
        <begin position="5"/>
        <end position="203"/>
    </location>
</feature>
<dbReference type="InterPro" id="IPR044730">
    <property type="entry name" value="RNase_H-like_dom_plant"/>
</dbReference>
<dbReference type="CDD" id="cd06222">
    <property type="entry name" value="RNase_H_like"/>
    <property type="match status" value="1"/>
</dbReference>